<dbReference type="PROSITE" id="PS50977">
    <property type="entry name" value="HTH_TETR_2"/>
    <property type="match status" value="1"/>
</dbReference>
<dbReference type="PANTHER" id="PTHR30055">
    <property type="entry name" value="HTH-TYPE TRANSCRIPTIONAL REGULATOR RUTR"/>
    <property type="match status" value="1"/>
</dbReference>
<dbReference type="GO" id="GO:0003700">
    <property type="term" value="F:DNA-binding transcription factor activity"/>
    <property type="evidence" value="ECO:0007669"/>
    <property type="project" value="TreeGrafter"/>
</dbReference>
<accession>A0A939TPQ7</accession>
<evidence type="ECO:0000256" key="3">
    <source>
        <dbReference type="ARBA" id="ARBA00023163"/>
    </source>
</evidence>
<evidence type="ECO:0000313" key="8">
    <source>
        <dbReference type="Proteomes" id="UP000680132"/>
    </source>
</evidence>
<keyword evidence="8" id="KW-1185">Reference proteome</keyword>
<evidence type="ECO:0000256" key="2">
    <source>
        <dbReference type="ARBA" id="ARBA00023125"/>
    </source>
</evidence>
<dbReference type="Gene3D" id="1.10.357.10">
    <property type="entry name" value="Tetracycline Repressor, domain 2"/>
    <property type="match status" value="1"/>
</dbReference>
<dbReference type="Pfam" id="PF00440">
    <property type="entry name" value="TetR_N"/>
    <property type="match status" value="1"/>
</dbReference>
<dbReference type="PRINTS" id="PR00455">
    <property type="entry name" value="HTHTETR"/>
</dbReference>
<protein>
    <submittedName>
        <fullName evidence="7">TetR/AcrR family transcriptional regulator</fullName>
    </submittedName>
</protein>
<evidence type="ECO:0000256" key="5">
    <source>
        <dbReference type="SAM" id="MobiDB-lite"/>
    </source>
</evidence>
<dbReference type="GO" id="GO:0000976">
    <property type="term" value="F:transcription cis-regulatory region binding"/>
    <property type="evidence" value="ECO:0007669"/>
    <property type="project" value="TreeGrafter"/>
</dbReference>
<reference evidence="7" key="1">
    <citation type="submission" date="2021-03" db="EMBL/GenBank/DDBJ databases">
        <title>Microbacterium sp. nov., a novel actinobacterium isolated from cow dung.</title>
        <authorList>
            <person name="Zhang L."/>
        </authorList>
    </citation>
    <scope>NUCLEOTIDE SEQUENCE</scope>
    <source>
        <strain evidence="7">NEAU-LLB</strain>
    </source>
</reference>
<feature type="DNA-binding region" description="H-T-H motif" evidence="4">
    <location>
        <begin position="46"/>
        <end position="65"/>
    </location>
</feature>
<sequence length="193" mass="21190">MSTSRPRPDAATRSTSNRGPAAADENRRALIAAAREIYSEDGPDAPFNAVAKRAGVGQGTLYRHFPDRLALAAAVFDENIAELEDAMREGGTIAVLFERVIDQASVSTAFIRLLSEQQNDQRARDIAARFEALLDRLRQEDQAAGRIGIHVEQLDVEIAVSMLAHELAFTPPERKPVVADRARRLFALAFAPR</sequence>
<gene>
    <name evidence="7" type="ORF">J5V96_03915</name>
</gene>
<dbReference type="Proteomes" id="UP000680132">
    <property type="component" value="Unassembled WGS sequence"/>
</dbReference>
<keyword evidence="3" id="KW-0804">Transcription</keyword>
<keyword evidence="2 4" id="KW-0238">DNA-binding</keyword>
<dbReference type="PANTHER" id="PTHR30055:SF234">
    <property type="entry name" value="HTH-TYPE TRANSCRIPTIONAL REGULATOR BETI"/>
    <property type="match status" value="1"/>
</dbReference>
<dbReference type="RefSeq" id="WP_208500308.1">
    <property type="nucleotide sequence ID" value="NZ_JAGFOA010000001.1"/>
</dbReference>
<dbReference type="SUPFAM" id="SSF46689">
    <property type="entry name" value="Homeodomain-like"/>
    <property type="match status" value="1"/>
</dbReference>
<keyword evidence="1" id="KW-0805">Transcription regulation</keyword>
<proteinExistence type="predicted"/>
<evidence type="ECO:0000256" key="4">
    <source>
        <dbReference type="PROSITE-ProRule" id="PRU00335"/>
    </source>
</evidence>
<dbReference type="EMBL" id="JAGFOA010000001">
    <property type="protein sequence ID" value="MBO3662655.1"/>
    <property type="molecule type" value="Genomic_DNA"/>
</dbReference>
<dbReference type="InterPro" id="IPR001647">
    <property type="entry name" value="HTH_TetR"/>
</dbReference>
<organism evidence="7 8">
    <name type="scientific">Microbacterium stercoris</name>
    <dbReference type="NCBI Taxonomy" id="2820289"/>
    <lineage>
        <taxon>Bacteria</taxon>
        <taxon>Bacillati</taxon>
        <taxon>Actinomycetota</taxon>
        <taxon>Actinomycetes</taxon>
        <taxon>Micrococcales</taxon>
        <taxon>Microbacteriaceae</taxon>
        <taxon>Microbacterium</taxon>
    </lineage>
</organism>
<evidence type="ECO:0000313" key="7">
    <source>
        <dbReference type="EMBL" id="MBO3662655.1"/>
    </source>
</evidence>
<evidence type="ECO:0000256" key="1">
    <source>
        <dbReference type="ARBA" id="ARBA00023015"/>
    </source>
</evidence>
<feature type="region of interest" description="Disordered" evidence="5">
    <location>
        <begin position="1"/>
        <end position="25"/>
    </location>
</feature>
<dbReference type="AlphaFoldDB" id="A0A939TPQ7"/>
<comment type="caution">
    <text evidence="7">The sequence shown here is derived from an EMBL/GenBank/DDBJ whole genome shotgun (WGS) entry which is preliminary data.</text>
</comment>
<feature type="domain" description="HTH tetR-type" evidence="6">
    <location>
        <begin position="24"/>
        <end position="83"/>
    </location>
</feature>
<dbReference type="InterPro" id="IPR050109">
    <property type="entry name" value="HTH-type_TetR-like_transc_reg"/>
</dbReference>
<dbReference type="InterPro" id="IPR009057">
    <property type="entry name" value="Homeodomain-like_sf"/>
</dbReference>
<evidence type="ECO:0000259" key="6">
    <source>
        <dbReference type="PROSITE" id="PS50977"/>
    </source>
</evidence>
<feature type="compositionally biased region" description="Basic and acidic residues" evidence="5">
    <location>
        <begin position="1"/>
        <end position="10"/>
    </location>
</feature>
<name>A0A939TPQ7_9MICO</name>